<dbReference type="GO" id="GO:0015297">
    <property type="term" value="F:antiporter activity"/>
    <property type="evidence" value="ECO:0007669"/>
    <property type="project" value="InterPro"/>
</dbReference>
<accession>A0A0S3PTP6</accession>
<evidence type="ECO:0000256" key="2">
    <source>
        <dbReference type="ARBA" id="ARBA00010199"/>
    </source>
</evidence>
<gene>
    <name evidence="7" type="primary">dinF</name>
    <name evidence="7" type="ORF">GJW-30_1_01822</name>
</gene>
<evidence type="ECO:0000256" key="4">
    <source>
        <dbReference type="ARBA" id="ARBA00022989"/>
    </source>
</evidence>
<dbReference type="EMBL" id="AP014946">
    <property type="protein sequence ID" value="BAT59291.1"/>
    <property type="molecule type" value="Genomic_DNA"/>
</dbReference>
<comment type="subcellular location">
    <subcellularLocation>
        <location evidence="1">Membrane</location>
        <topology evidence="1">Multi-pass membrane protein</topology>
    </subcellularLocation>
</comment>
<comment type="similarity">
    <text evidence="2">Belongs to the multi antimicrobial extrusion (MATE) (TC 2.A.66.1) family.</text>
</comment>
<reference evidence="7 8" key="1">
    <citation type="submission" date="2015-08" db="EMBL/GenBank/DDBJ databases">
        <title>Investigation of the bacterial diversity of lava forest soil.</title>
        <authorList>
            <person name="Lee J.S."/>
        </authorList>
    </citation>
    <scope>NUCLEOTIDE SEQUENCE [LARGE SCALE GENOMIC DNA]</scope>
    <source>
        <strain evidence="7 8">GJW-30</strain>
    </source>
</reference>
<feature type="transmembrane region" description="Helical" evidence="6">
    <location>
        <begin position="270"/>
        <end position="288"/>
    </location>
</feature>
<keyword evidence="8" id="KW-1185">Reference proteome</keyword>
<evidence type="ECO:0000256" key="3">
    <source>
        <dbReference type="ARBA" id="ARBA00022692"/>
    </source>
</evidence>
<feature type="transmembrane region" description="Helical" evidence="6">
    <location>
        <begin position="245"/>
        <end position="264"/>
    </location>
</feature>
<dbReference type="NCBIfam" id="TIGR00797">
    <property type="entry name" value="matE"/>
    <property type="match status" value="1"/>
</dbReference>
<dbReference type="Pfam" id="PF01554">
    <property type="entry name" value="MatE"/>
    <property type="match status" value="2"/>
</dbReference>
<name>A0A0S3PTP6_9BRAD</name>
<organism evidence="7 8">
    <name type="scientific">Variibacter gotjawalensis</name>
    <dbReference type="NCBI Taxonomy" id="1333996"/>
    <lineage>
        <taxon>Bacteria</taxon>
        <taxon>Pseudomonadati</taxon>
        <taxon>Pseudomonadota</taxon>
        <taxon>Alphaproteobacteria</taxon>
        <taxon>Hyphomicrobiales</taxon>
        <taxon>Nitrobacteraceae</taxon>
        <taxon>Variibacter</taxon>
    </lineage>
</organism>
<keyword evidence="4 6" id="KW-1133">Transmembrane helix</keyword>
<evidence type="ECO:0000256" key="1">
    <source>
        <dbReference type="ARBA" id="ARBA00004141"/>
    </source>
</evidence>
<dbReference type="InterPro" id="IPR044644">
    <property type="entry name" value="DinF-like"/>
</dbReference>
<dbReference type="GO" id="GO:0005886">
    <property type="term" value="C:plasma membrane"/>
    <property type="evidence" value="ECO:0007669"/>
    <property type="project" value="TreeGrafter"/>
</dbReference>
<feature type="transmembrane region" description="Helical" evidence="6">
    <location>
        <begin position="16"/>
        <end position="41"/>
    </location>
</feature>
<dbReference type="KEGG" id="vgo:GJW-30_1_01822"/>
<feature type="transmembrane region" description="Helical" evidence="6">
    <location>
        <begin position="317"/>
        <end position="336"/>
    </location>
</feature>
<dbReference type="PANTHER" id="PTHR42893">
    <property type="entry name" value="PROTEIN DETOXIFICATION 44, CHLOROPLASTIC-RELATED"/>
    <property type="match status" value="1"/>
</dbReference>
<keyword evidence="5 6" id="KW-0472">Membrane</keyword>
<evidence type="ECO:0000313" key="8">
    <source>
        <dbReference type="Proteomes" id="UP000236884"/>
    </source>
</evidence>
<evidence type="ECO:0000256" key="5">
    <source>
        <dbReference type="ARBA" id="ARBA00023136"/>
    </source>
</evidence>
<proteinExistence type="inferred from homology"/>
<evidence type="ECO:0000313" key="7">
    <source>
        <dbReference type="EMBL" id="BAT59291.1"/>
    </source>
</evidence>
<feature type="transmembrane region" description="Helical" evidence="6">
    <location>
        <begin position="93"/>
        <end position="115"/>
    </location>
</feature>
<protein>
    <submittedName>
        <fullName evidence="7">DNA-damage-inducible protein F</fullName>
    </submittedName>
</protein>
<feature type="transmembrane region" description="Helical" evidence="6">
    <location>
        <begin position="47"/>
        <end position="72"/>
    </location>
</feature>
<sequence>MHDLSPRPVDVTHRRVLAIAAPMTLANLTTPLLGIVGTALIGQLGQAHLLGAVAISAVVFDCIFWLFGFLRMGTVALTAQAMGAHDIAEQRTVLARALLLAFGIGLTIVVLQIPIGEIAYRTMGASPDVTAAAKTYFAIRIWAAPITLANYAVLGWLIGQARTDFALGLQVLINIVNIAVTALLIMGFEMSVAGAALGTVIAEAVGLAGGLAIAAWLGRGAPPIKREALFDRAKFVRMLAVNRDIMIRTAALITAFAFFTAQSAQQGDTILAANAVLNNLVMIAAYFLDGFAMAAEQLCGHAVGARNETAFRRSTKLCIGWGFGLAVIVALVFWLFGTTLIGWMTASPEVRIAAEAFLMFAVIAPIAGVFAYAYDGIFIGATWTEDMRNLMLLSLAAYFAVWWALSSYGNTGLWIALVVLLGARGGLQALRYPALMQKTFG</sequence>
<feature type="transmembrane region" description="Helical" evidence="6">
    <location>
        <begin position="135"/>
        <end position="158"/>
    </location>
</feature>
<dbReference type="CDD" id="cd13136">
    <property type="entry name" value="MATE_DinF_like"/>
    <property type="match status" value="1"/>
</dbReference>
<feature type="transmembrane region" description="Helical" evidence="6">
    <location>
        <begin position="192"/>
        <end position="217"/>
    </location>
</feature>
<keyword evidence="3 6" id="KW-0812">Transmembrane</keyword>
<dbReference type="GO" id="GO:0042910">
    <property type="term" value="F:xenobiotic transmembrane transporter activity"/>
    <property type="evidence" value="ECO:0007669"/>
    <property type="project" value="InterPro"/>
</dbReference>
<dbReference type="InterPro" id="IPR002528">
    <property type="entry name" value="MATE_fam"/>
</dbReference>
<feature type="transmembrane region" description="Helical" evidence="6">
    <location>
        <begin position="165"/>
        <end position="186"/>
    </location>
</feature>
<evidence type="ECO:0000256" key="6">
    <source>
        <dbReference type="SAM" id="Phobius"/>
    </source>
</evidence>
<dbReference type="PANTHER" id="PTHR42893:SF46">
    <property type="entry name" value="PROTEIN DETOXIFICATION 44, CHLOROPLASTIC"/>
    <property type="match status" value="1"/>
</dbReference>
<feature type="transmembrane region" description="Helical" evidence="6">
    <location>
        <begin position="356"/>
        <end position="377"/>
    </location>
</feature>
<dbReference type="Proteomes" id="UP000236884">
    <property type="component" value="Chromosome"/>
</dbReference>
<dbReference type="AlphaFoldDB" id="A0A0S3PTP6"/>